<name>A0A1D6PDK4_MAIZE</name>
<dbReference type="PANTHER" id="PTHR22883:SF127">
    <property type="entry name" value="ZDHHC-TYPE PALMITOYLTRANSFERASE 3-RELATED"/>
    <property type="match status" value="1"/>
</dbReference>
<feature type="transmembrane region" description="Helical" evidence="8">
    <location>
        <begin position="124"/>
        <end position="148"/>
    </location>
</feature>
<dbReference type="Pfam" id="PF01529">
    <property type="entry name" value="DHHC"/>
    <property type="match status" value="1"/>
</dbReference>
<evidence type="ECO:0000256" key="4">
    <source>
        <dbReference type="ARBA" id="ARBA00022692"/>
    </source>
</evidence>
<evidence type="ECO:0000256" key="3">
    <source>
        <dbReference type="ARBA" id="ARBA00022679"/>
    </source>
</evidence>
<keyword evidence="4 8" id="KW-0812">Transmembrane</keyword>
<dbReference type="InterPro" id="IPR039859">
    <property type="entry name" value="PFA4/ZDH16/20/ERF2-like"/>
</dbReference>
<organism evidence="10">
    <name type="scientific">Zea mays</name>
    <name type="common">Maize</name>
    <dbReference type="NCBI Taxonomy" id="4577"/>
    <lineage>
        <taxon>Eukaryota</taxon>
        <taxon>Viridiplantae</taxon>
        <taxon>Streptophyta</taxon>
        <taxon>Embryophyta</taxon>
        <taxon>Tracheophyta</taxon>
        <taxon>Spermatophyta</taxon>
        <taxon>Magnoliopsida</taxon>
        <taxon>Liliopsida</taxon>
        <taxon>Poales</taxon>
        <taxon>Poaceae</taxon>
        <taxon>PACMAD clade</taxon>
        <taxon>Panicoideae</taxon>
        <taxon>Andropogonodae</taxon>
        <taxon>Andropogoneae</taxon>
        <taxon>Tripsacinae</taxon>
        <taxon>Zea</taxon>
    </lineage>
</organism>
<evidence type="ECO:0000313" key="10">
    <source>
        <dbReference type="EMBL" id="AQL07653.1"/>
    </source>
</evidence>
<dbReference type="PANTHER" id="PTHR22883">
    <property type="entry name" value="ZINC FINGER DHHC DOMAIN CONTAINING PROTEIN"/>
    <property type="match status" value="1"/>
</dbReference>
<dbReference type="GO" id="GO:0016020">
    <property type="term" value="C:membrane"/>
    <property type="evidence" value="ECO:0007669"/>
    <property type="project" value="UniProtKB-SubCell"/>
</dbReference>
<keyword evidence="7 8" id="KW-0012">Acyltransferase</keyword>
<dbReference type="EMBL" id="CM000785">
    <property type="protein sequence ID" value="AQL07653.1"/>
    <property type="molecule type" value="Genomic_DNA"/>
</dbReference>
<evidence type="ECO:0000256" key="6">
    <source>
        <dbReference type="ARBA" id="ARBA00023136"/>
    </source>
</evidence>
<accession>A0A1D6PDK4</accession>
<comment type="subcellular location">
    <subcellularLocation>
        <location evidence="1">Membrane</location>
        <topology evidence="1">Multi-pass membrane protein</topology>
    </subcellularLocation>
</comment>
<dbReference type="GO" id="GO:0019706">
    <property type="term" value="F:protein-cysteine S-palmitoyltransferase activity"/>
    <property type="evidence" value="ECO:0007669"/>
    <property type="project" value="UniProtKB-EC"/>
</dbReference>
<comment type="similarity">
    <text evidence="2 8">Belongs to the DHHC palmitoyltransferase family.</text>
</comment>
<dbReference type="EC" id="2.3.1.225" evidence="8"/>
<dbReference type="PROSITE" id="PS50216">
    <property type="entry name" value="DHHC"/>
    <property type="match status" value="1"/>
</dbReference>
<feature type="domain" description="Palmitoyltransferase DHHC" evidence="9">
    <location>
        <begin position="49"/>
        <end position="160"/>
    </location>
</feature>
<feature type="transmembrane region" description="Helical" evidence="8">
    <location>
        <begin position="12"/>
        <end position="34"/>
    </location>
</feature>
<sequence length="185" mass="21599">MQNVHCFCGDSTGFYLVILVFLLVILLIWQRLVARILWKLYTRRLPMLSRVRQCTWCKANIRGYDHHCPAFGTCIGQKNHRLFMALLTGFVVAESTYTMCSTKYITICISSGTIKSENPVSLNMVISTMLFSILQVLWQIVFLMWHIYCICFNIKTYEWVISNFPCFRFFFHQLQVVFSLGVSCS</sequence>
<comment type="catalytic activity">
    <reaction evidence="8">
        <text>L-cysteinyl-[protein] + hexadecanoyl-CoA = S-hexadecanoyl-L-cysteinyl-[protein] + CoA</text>
        <dbReference type="Rhea" id="RHEA:36683"/>
        <dbReference type="Rhea" id="RHEA-COMP:10131"/>
        <dbReference type="Rhea" id="RHEA-COMP:11032"/>
        <dbReference type="ChEBI" id="CHEBI:29950"/>
        <dbReference type="ChEBI" id="CHEBI:57287"/>
        <dbReference type="ChEBI" id="CHEBI:57379"/>
        <dbReference type="ChEBI" id="CHEBI:74151"/>
        <dbReference type="EC" id="2.3.1.225"/>
    </reaction>
</comment>
<keyword evidence="6 8" id="KW-0472">Membrane</keyword>
<evidence type="ECO:0000256" key="5">
    <source>
        <dbReference type="ARBA" id="ARBA00022989"/>
    </source>
</evidence>
<keyword evidence="5 8" id="KW-1133">Transmembrane helix</keyword>
<dbReference type="InterPro" id="IPR001594">
    <property type="entry name" value="Palmitoyltrfase_DHHC"/>
</dbReference>
<reference evidence="10" key="1">
    <citation type="submission" date="2015-12" db="EMBL/GenBank/DDBJ databases">
        <title>Update maize B73 reference genome by single molecule sequencing technologies.</title>
        <authorList>
            <consortium name="Maize Genome Sequencing Project"/>
            <person name="Ware D."/>
        </authorList>
    </citation>
    <scope>NUCLEOTIDE SEQUENCE</scope>
    <source>
        <tissue evidence="10">Seedling</tissue>
    </source>
</reference>
<evidence type="ECO:0000256" key="1">
    <source>
        <dbReference type="ARBA" id="ARBA00004141"/>
    </source>
</evidence>
<gene>
    <name evidence="10" type="ORF">ZEAMMB73_Zm00001d047805</name>
</gene>
<evidence type="ECO:0000256" key="8">
    <source>
        <dbReference type="RuleBase" id="RU079119"/>
    </source>
</evidence>
<evidence type="ECO:0000256" key="2">
    <source>
        <dbReference type="ARBA" id="ARBA00008574"/>
    </source>
</evidence>
<proteinExistence type="inferred from homology"/>
<evidence type="ECO:0000256" key="7">
    <source>
        <dbReference type="ARBA" id="ARBA00023315"/>
    </source>
</evidence>
<evidence type="ECO:0000259" key="9">
    <source>
        <dbReference type="Pfam" id="PF01529"/>
    </source>
</evidence>
<comment type="domain">
    <text evidence="8">The DHHC domain is required for palmitoyltransferase activity.</text>
</comment>
<protein>
    <recommendedName>
        <fullName evidence="8">S-acyltransferase</fullName>
        <ecNumber evidence="8">2.3.1.225</ecNumber>
    </recommendedName>
    <alternativeName>
        <fullName evidence="8">Palmitoyltransferase</fullName>
    </alternativeName>
</protein>
<dbReference type="ExpressionAtlas" id="A0A1D6PDK4">
    <property type="expression patterns" value="baseline and differential"/>
</dbReference>
<dbReference type="AlphaFoldDB" id="A0A1D6PDK4"/>
<keyword evidence="3 8" id="KW-0808">Transferase</keyword>